<evidence type="ECO:0000313" key="1">
    <source>
        <dbReference type="EMBL" id="MST99513.1"/>
    </source>
</evidence>
<keyword evidence="2" id="KW-1185">Reference proteome</keyword>
<reference evidence="1 2" key="1">
    <citation type="submission" date="2019-08" db="EMBL/GenBank/DDBJ databases">
        <title>In-depth cultivation of the pig gut microbiome towards novel bacterial diversity and tailored functional studies.</title>
        <authorList>
            <person name="Wylensek D."/>
            <person name="Hitch T.C.A."/>
            <person name="Clavel T."/>
        </authorList>
    </citation>
    <scope>NUCLEOTIDE SEQUENCE [LARGE SCALE GENOMIC DNA]</scope>
    <source>
        <strain evidence="1 2">BBE-744-WT-12</strain>
    </source>
</reference>
<proteinExistence type="predicted"/>
<comment type="caution">
    <text evidence="1">The sequence shown here is derived from an EMBL/GenBank/DDBJ whole genome shotgun (WGS) entry which is preliminary data.</text>
</comment>
<accession>A0A844G8J9</accession>
<gene>
    <name evidence="1" type="ORF">FYJ85_21015</name>
</gene>
<dbReference type="Pfam" id="PF11149">
    <property type="entry name" value="DUF2924"/>
    <property type="match status" value="1"/>
</dbReference>
<sequence>MKMDMKENFKRENVRRQLMELQTLEMPELTAKWRDLFQREPPEYGVVFMRRRLACRIQELMYGGVAEETMRRIGRVNTKISRRNSGLRPGTQIKRVWNGAEYVVAAVENGYEYDGRIFKTLSAVAKIITGANWNGNRFFGFTKEVKRG</sequence>
<evidence type="ECO:0000313" key="2">
    <source>
        <dbReference type="Proteomes" id="UP000435649"/>
    </source>
</evidence>
<dbReference type="InterPro" id="IPR021322">
    <property type="entry name" value="DUF2924"/>
</dbReference>
<dbReference type="EMBL" id="VUNS01000039">
    <property type="protein sequence ID" value="MST99513.1"/>
    <property type="molecule type" value="Genomic_DNA"/>
</dbReference>
<protein>
    <submittedName>
        <fullName evidence="1">DUF2924 domain-containing protein</fullName>
    </submittedName>
</protein>
<dbReference type="AlphaFoldDB" id="A0A844G8J9"/>
<name>A0A844G8J9_9BACT</name>
<organism evidence="1 2">
    <name type="scientific">Victivallis lenta</name>
    <dbReference type="NCBI Taxonomy" id="2606640"/>
    <lineage>
        <taxon>Bacteria</taxon>
        <taxon>Pseudomonadati</taxon>
        <taxon>Lentisphaerota</taxon>
        <taxon>Lentisphaeria</taxon>
        <taxon>Victivallales</taxon>
        <taxon>Victivallaceae</taxon>
        <taxon>Victivallis</taxon>
    </lineage>
</organism>
<dbReference type="Proteomes" id="UP000435649">
    <property type="component" value="Unassembled WGS sequence"/>
</dbReference>